<proteinExistence type="predicted"/>
<reference evidence="2 3" key="1">
    <citation type="journal article" date="2016" name="Nat. Commun.">
        <title>Thousands of microbial genomes shed light on interconnected biogeochemical processes in an aquifer system.</title>
        <authorList>
            <person name="Anantharaman K."/>
            <person name="Brown C.T."/>
            <person name="Hug L.A."/>
            <person name="Sharon I."/>
            <person name="Castelle C.J."/>
            <person name="Probst A.J."/>
            <person name="Thomas B.C."/>
            <person name="Singh A."/>
            <person name="Wilkins M.J."/>
            <person name="Karaoz U."/>
            <person name="Brodie E.L."/>
            <person name="Williams K.H."/>
            <person name="Hubbard S.S."/>
            <person name="Banfield J.F."/>
        </authorList>
    </citation>
    <scope>NUCLEOTIDE SEQUENCE [LARGE SCALE GENOMIC DNA]</scope>
</reference>
<dbReference type="Proteomes" id="UP000178344">
    <property type="component" value="Unassembled WGS sequence"/>
</dbReference>
<evidence type="ECO:0000313" key="3">
    <source>
        <dbReference type="Proteomes" id="UP000178344"/>
    </source>
</evidence>
<keyword evidence="1" id="KW-0812">Transmembrane</keyword>
<gene>
    <name evidence="2" type="ORF">A2671_01560</name>
</gene>
<organism evidence="2 3">
    <name type="scientific">Candidatus Kaiserbacteria bacterium RIFCSPHIGHO2_01_FULL_49_13</name>
    <dbReference type="NCBI Taxonomy" id="1798477"/>
    <lineage>
        <taxon>Bacteria</taxon>
        <taxon>Candidatus Kaiseribacteriota</taxon>
    </lineage>
</organism>
<dbReference type="EMBL" id="MFKQ01000031">
    <property type="protein sequence ID" value="OGG47060.1"/>
    <property type="molecule type" value="Genomic_DNA"/>
</dbReference>
<protein>
    <recommendedName>
        <fullName evidence="4">Type 4 fimbrial biogenesis protein PilX N-terminal domain-containing protein</fullName>
    </recommendedName>
</protein>
<feature type="transmembrane region" description="Helical" evidence="1">
    <location>
        <begin position="12"/>
        <end position="38"/>
    </location>
</feature>
<keyword evidence="1" id="KW-0472">Membrane</keyword>
<sequence length="139" mass="15056">MYAKRNLKNRGFTALITALIISVLLITVIVTTSGAAFLTRFSILGTEFKAESQSLAEACVEYALLNIFQDPTYVTTNETVTIATGSACRLVNVSLNTPQTGQTRIDAQGTSNDTYTNLRVTVNSATQSIVSWVEVPNFP</sequence>
<name>A0A1F6CDK4_9BACT</name>
<evidence type="ECO:0008006" key="4">
    <source>
        <dbReference type="Google" id="ProtNLM"/>
    </source>
</evidence>
<comment type="caution">
    <text evidence="2">The sequence shown here is derived from an EMBL/GenBank/DDBJ whole genome shotgun (WGS) entry which is preliminary data.</text>
</comment>
<keyword evidence="1" id="KW-1133">Transmembrane helix</keyword>
<evidence type="ECO:0000313" key="2">
    <source>
        <dbReference type="EMBL" id="OGG47060.1"/>
    </source>
</evidence>
<evidence type="ECO:0000256" key="1">
    <source>
        <dbReference type="SAM" id="Phobius"/>
    </source>
</evidence>
<dbReference type="AlphaFoldDB" id="A0A1F6CDK4"/>
<accession>A0A1F6CDK4</accession>